<protein>
    <submittedName>
        <fullName evidence="2">Ribonucleoprotein</fullName>
    </submittedName>
</protein>
<dbReference type="GO" id="GO:0070034">
    <property type="term" value="F:telomerase RNA binding"/>
    <property type="evidence" value="ECO:0007669"/>
    <property type="project" value="TreeGrafter"/>
</dbReference>
<dbReference type="InterPro" id="IPR037214">
    <property type="entry name" value="TROVE_dom_sf"/>
</dbReference>
<dbReference type="Gene3D" id="3.40.50.410">
    <property type="entry name" value="von Willebrand factor, type A domain"/>
    <property type="match status" value="1"/>
</dbReference>
<dbReference type="EMBL" id="BAVR01000001">
    <property type="protein sequence ID" value="GAE86690.1"/>
    <property type="molecule type" value="Genomic_DNA"/>
</dbReference>
<organism evidence="2 3">
    <name type="scientific">Acetivibrio straminisolvens JCM 21531</name>
    <dbReference type="NCBI Taxonomy" id="1294263"/>
    <lineage>
        <taxon>Bacteria</taxon>
        <taxon>Bacillati</taxon>
        <taxon>Bacillota</taxon>
        <taxon>Clostridia</taxon>
        <taxon>Eubacteriales</taxon>
        <taxon>Oscillospiraceae</taxon>
        <taxon>Acetivibrio</taxon>
    </lineage>
</organism>
<dbReference type="InterPro" id="IPR052652">
    <property type="entry name" value="Telomerase_Complex_Comp"/>
</dbReference>
<proteinExistence type="predicted"/>
<sequence>MSKFNLGVAKAKKTVNNEGAIAYSMSDKEKLITQVLTSLFNENKFYGDNSQDILNTARNVIKSEASFVANLCIFARKEMHLRTISHVLVSELAKSTEGKEYVRRTLYEIIERPDDMTEVLSYFINTYGKPIPNSMKKGLADSFGKFDEYQLAKYNRKNTVKLKDILCLVHPKAKDENQNDLWKRLLEDRLETPVTWETELSMKGNTKATWERLIEENRLGYMAMMRNLRNIINSGASNIDKVYAYLTDEERVLKNKQLPFRYYSAYKVLKNEGIGTSKIYDALEIAIKTSTKNIKRLPGKTLIAADVSGSMNFPFSARSDLTCAEVAVLMLSIANYICEETITMTFDDSLYACNLSTQNGIIANANSIKVNGGGTDITLPLRYLLDKRIFVDRIILLSDNEINRGYTDGVGYGGSKACQAFVERYKKWINPDVWVHAIDMQGYGTQQFKGKNVNIIAGWIERVFDFISSVEQGMDSLAEKIGNYYFKQSG</sequence>
<dbReference type="RefSeq" id="WP_038286472.1">
    <property type="nucleotide sequence ID" value="NZ_BAVR01000001.1"/>
</dbReference>
<dbReference type="InterPro" id="IPR036465">
    <property type="entry name" value="vWFA_dom_sf"/>
</dbReference>
<comment type="caution">
    <text evidence="2">The sequence shown here is derived from an EMBL/GenBank/DDBJ whole genome shotgun (WGS) entry which is preliminary data.</text>
</comment>
<dbReference type="Pfam" id="PF05731">
    <property type="entry name" value="TROVE"/>
    <property type="match status" value="2"/>
</dbReference>
<keyword evidence="3" id="KW-1185">Reference proteome</keyword>
<dbReference type="GO" id="GO:0003720">
    <property type="term" value="F:telomerase activity"/>
    <property type="evidence" value="ECO:0007669"/>
    <property type="project" value="TreeGrafter"/>
</dbReference>
<dbReference type="OrthoDB" id="208855at2"/>
<dbReference type="PANTHER" id="PTHR44791:SF1">
    <property type="entry name" value="TELOMERASE PROTEIN COMPONENT 1"/>
    <property type="match status" value="1"/>
</dbReference>
<dbReference type="PROSITE" id="PS50988">
    <property type="entry name" value="TROVE"/>
    <property type="match status" value="1"/>
</dbReference>
<dbReference type="STRING" id="1294263.JCM21531_9"/>
<gene>
    <name evidence="2" type="ORF">JCM21531_9</name>
</gene>
<keyword evidence="2" id="KW-0687">Ribonucleoprotein</keyword>
<dbReference type="InterPro" id="IPR008858">
    <property type="entry name" value="TROVE_dom"/>
</dbReference>
<feature type="domain" description="TROVE" evidence="1">
    <location>
        <begin position="14"/>
        <end position="299"/>
    </location>
</feature>
<dbReference type="GO" id="GO:1990904">
    <property type="term" value="C:ribonucleoprotein complex"/>
    <property type="evidence" value="ECO:0007669"/>
    <property type="project" value="UniProtKB-KW"/>
</dbReference>
<dbReference type="SUPFAM" id="SSF140864">
    <property type="entry name" value="TROVE domain-like"/>
    <property type="match status" value="1"/>
</dbReference>
<dbReference type="InterPro" id="IPR056800">
    <property type="entry name" value="vWA_Ro60"/>
</dbReference>
<dbReference type="Pfam" id="PF25045">
    <property type="entry name" value="vWA_Ro60"/>
    <property type="match status" value="1"/>
</dbReference>
<evidence type="ECO:0000313" key="2">
    <source>
        <dbReference type="EMBL" id="GAE86690.1"/>
    </source>
</evidence>
<dbReference type="GO" id="GO:0000722">
    <property type="term" value="P:telomere maintenance via recombination"/>
    <property type="evidence" value="ECO:0007669"/>
    <property type="project" value="TreeGrafter"/>
</dbReference>
<accession>W4UZK0</accession>
<dbReference type="Proteomes" id="UP000019109">
    <property type="component" value="Unassembled WGS sequence"/>
</dbReference>
<evidence type="ECO:0000259" key="1">
    <source>
        <dbReference type="PROSITE" id="PS50988"/>
    </source>
</evidence>
<reference evidence="2" key="1">
    <citation type="journal article" date="2014" name="Genome Announc.">
        <title>Draft Genome Sequence of Clostridium straminisolvens Strain JCM 21531T, Isolated from a Cellulose-Degrading Bacterial Community.</title>
        <authorList>
            <person name="Yuki M."/>
            <person name="Oshima K."/>
            <person name="Suda W."/>
            <person name="Sakamoto M."/>
            <person name="Kitamura K."/>
            <person name="Iida T."/>
            <person name="Hattori M."/>
            <person name="Ohkuma M."/>
        </authorList>
    </citation>
    <scope>NUCLEOTIDE SEQUENCE [LARGE SCALE GENOMIC DNA]</scope>
    <source>
        <strain evidence="2">JCM 21531</strain>
    </source>
</reference>
<dbReference type="PANTHER" id="PTHR44791">
    <property type="entry name" value="TELOMERASE PROTEIN COMPONENT 1 TEP1"/>
    <property type="match status" value="1"/>
</dbReference>
<dbReference type="SUPFAM" id="SSF53300">
    <property type="entry name" value="vWA-like"/>
    <property type="match status" value="1"/>
</dbReference>
<evidence type="ECO:0000313" key="3">
    <source>
        <dbReference type="Proteomes" id="UP000019109"/>
    </source>
</evidence>
<name>W4UZK0_9FIRM</name>
<dbReference type="AlphaFoldDB" id="W4UZK0"/>